<dbReference type="Gene3D" id="3.60.40.10">
    <property type="entry name" value="PPM-type phosphatase domain"/>
    <property type="match status" value="1"/>
</dbReference>
<dbReference type="RefSeq" id="WP_169299522.1">
    <property type="nucleotide sequence ID" value="NZ_JABBNI010000058.1"/>
</dbReference>
<feature type="domain" description="PPM-type phosphatase" evidence="2">
    <location>
        <begin position="4"/>
        <end position="218"/>
    </location>
</feature>
<name>A0A7Y0HR85_9CLOT</name>
<organism evidence="3 4">
    <name type="scientific">Clostridium muellerianum</name>
    <dbReference type="NCBI Taxonomy" id="2716538"/>
    <lineage>
        <taxon>Bacteria</taxon>
        <taxon>Bacillati</taxon>
        <taxon>Bacillota</taxon>
        <taxon>Clostridia</taxon>
        <taxon>Eubacteriales</taxon>
        <taxon>Clostridiaceae</taxon>
        <taxon>Clostridium</taxon>
    </lineage>
</organism>
<comment type="caution">
    <text evidence="3">The sequence shown here is derived from an EMBL/GenBank/DDBJ whole genome shotgun (WGS) entry which is preliminary data.</text>
</comment>
<accession>A0A7Y0HR85</accession>
<dbReference type="GO" id="GO:0003723">
    <property type="term" value="F:RNA binding"/>
    <property type="evidence" value="ECO:0007669"/>
    <property type="project" value="UniProtKB-KW"/>
</dbReference>
<dbReference type="SMART" id="SM00331">
    <property type="entry name" value="PP2C_SIG"/>
    <property type="match status" value="1"/>
</dbReference>
<dbReference type="SUPFAM" id="SSF81606">
    <property type="entry name" value="PP2C-like"/>
    <property type="match status" value="1"/>
</dbReference>
<dbReference type="Pfam" id="PF07228">
    <property type="entry name" value="SpoIIE"/>
    <property type="match status" value="1"/>
</dbReference>
<protein>
    <submittedName>
        <fullName evidence="3">SpoIIE family protein phosphatase</fullName>
    </submittedName>
</protein>
<dbReference type="InterPro" id="IPR001932">
    <property type="entry name" value="PPM-type_phosphatase-like_dom"/>
</dbReference>
<evidence type="ECO:0000313" key="3">
    <source>
        <dbReference type="EMBL" id="NMM64936.1"/>
    </source>
</evidence>
<gene>
    <name evidence="3" type="ORF">HBE96_20290</name>
</gene>
<evidence type="ECO:0000313" key="4">
    <source>
        <dbReference type="Proteomes" id="UP000537131"/>
    </source>
</evidence>
<dbReference type="EMBL" id="JABBNI010000058">
    <property type="protein sequence ID" value="NMM64936.1"/>
    <property type="molecule type" value="Genomic_DNA"/>
</dbReference>
<keyword evidence="1" id="KW-0694">RNA-binding</keyword>
<dbReference type="Proteomes" id="UP000537131">
    <property type="component" value="Unassembled WGS sequence"/>
</dbReference>
<dbReference type="PROSITE" id="PS50889">
    <property type="entry name" value="S4"/>
    <property type="match status" value="1"/>
</dbReference>
<evidence type="ECO:0000256" key="1">
    <source>
        <dbReference type="PROSITE-ProRule" id="PRU00182"/>
    </source>
</evidence>
<reference evidence="3 4" key="1">
    <citation type="submission" date="2020-04" db="EMBL/GenBank/DDBJ databases">
        <authorList>
            <person name="Doyle D.A."/>
        </authorList>
    </citation>
    <scope>NUCLEOTIDE SEQUENCE [LARGE SCALE GENOMIC DNA]</scope>
    <source>
        <strain evidence="3 4">P21</strain>
    </source>
</reference>
<proteinExistence type="predicted"/>
<keyword evidence="4" id="KW-1185">Reference proteome</keyword>
<dbReference type="InterPro" id="IPR036457">
    <property type="entry name" value="PPM-type-like_dom_sf"/>
</dbReference>
<sequence>MEFFIEVAYGTLIKHGEELPGDMVNVVRLEDCTIIVLADGLGSGVKANILATLTSKIAGTMLKEGADIYETIDTIANTLPVCKVRNIAYSTFTIIKIYNNGQAYIAEYDSPPIFAMRNGETMDISKKEVIINGKIIKESNLILQENDVLTVVSDGVIHAGIGEILNLGWQWKDVETYLKKRTGNNLNVQVIAKDLLEACWDLYCCKPGDDTTVVSVKIRQPSYVNVFTGPPKDKEMDSTVIRNFMNSPGKKVICGGTAANIAERELNRKLKVNLDFLNKNVPPTASMEGIDLITEGVLTLSMAIEKIKKYLNPSSDDREFIDYNGKDGVSALVKILMEDCTHLNLWVGKAVNPAHQNPDFPADLSIKLKLVGELYNQMKSLGKNVNINYV</sequence>
<dbReference type="AlphaFoldDB" id="A0A7Y0HR85"/>
<reference evidence="3 4" key="2">
    <citation type="submission" date="2020-06" db="EMBL/GenBank/DDBJ databases">
        <title>Complete Genome Sequence of Clostridium muelleri sp. nov. P21T, an Acid-Alcohol Producing Acetogen Isolated from Old Hay.</title>
        <authorList>
            <person name="Duncan K.E."/>
            <person name="Tanner R.S."/>
        </authorList>
    </citation>
    <scope>NUCLEOTIDE SEQUENCE [LARGE SCALE GENOMIC DNA]</scope>
    <source>
        <strain evidence="3 4">P21</strain>
    </source>
</reference>
<evidence type="ECO:0000259" key="2">
    <source>
        <dbReference type="SMART" id="SM00331"/>
    </source>
</evidence>